<dbReference type="InterPro" id="IPR036954">
    <property type="entry name" value="Collagen_IV_NC_sf"/>
</dbReference>
<evidence type="ECO:0000313" key="10">
    <source>
        <dbReference type="Proteomes" id="UP000279833"/>
    </source>
</evidence>
<keyword evidence="7" id="KW-1015">Disulfide bond</keyword>
<reference evidence="9 10" key="2">
    <citation type="submission" date="2018-11" db="EMBL/GenBank/DDBJ databases">
        <authorList>
            <consortium name="Pathogen Informatics"/>
        </authorList>
    </citation>
    <scope>NUCLEOTIDE SEQUENCE [LARGE SCALE GENOMIC DNA]</scope>
    <source>
        <strain evidence="9">Dakar</strain>
        <strain evidence="10">Dakar, Senegal</strain>
    </source>
</reference>
<dbReference type="WBParaSite" id="SCUD_0002325201-mRNA-1">
    <property type="protein sequence ID" value="SCUD_0002325201-mRNA-1"/>
    <property type="gene ID" value="SCUD_0002325201"/>
</dbReference>
<evidence type="ECO:0000256" key="1">
    <source>
        <dbReference type="ARBA" id="ARBA00004302"/>
    </source>
</evidence>
<dbReference type="EMBL" id="UZAK01053109">
    <property type="protein sequence ID" value="VDP82099.1"/>
    <property type="molecule type" value="Genomic_DNA"/>
</dbReference>
<proteinExistence type="predicted"/>
<keyword evidence="6" id="KW-0176">Collagen</keyword>
<reference evidence="11" key="1">
    <citation type="submission" date="2016-06" db="UniProtKB">
        <authorList>
            <consortium name="WormBaseParasite"/>
        </authorList>
    </citation>
    <scope>IDENTIFICATION</scope>
</reference>
<keyword evidence="3" id="KW-0272">Extracellular matrix</keyword>
<dbReference type="PROSITE" id="PS51403">
    <property type="entry name" value="NC1_IV"/>
    <property type="match status" value="1"/>
</dbReference>
<comment type="subcellular location">
    <subcellularLocation>
        <location evidence="1">Secreted</location>
        <location evidence="1">Extracellular space</location>
        <location evidence="1">Extracellular matrix</location>
        <location evidence="1">Basement membrane</location>
    </subcellularLocation>
</comment>
<keyword evidence="5" id="KW-0084">Basement membrane</keyword>
<evidence type="ECO:0000259" key="8">
    <source>
        <dbReference type="PROSITE" id="PS51403"/>
    </source>
</evidence>
<dbReference type="Pfam" id="PF01413">
    <property type="entry name" value="C4"/>
    <property type="match status" value="2"/>
</dbReference>
<sequence length="94" mass="10816">MTQCERDTTCQSSMRHERSYWLATLVPRSEQPIPVDQTADQIARCVVCEAPAHVFAFHSQGETLQPCPNTWTELWTGVSLILVSYLIFSEFLRR</sequence>
<evidence type="ECO:0000313" key="11">
    <source>
        <dbReference type="WBParaSite" id="SCUD_0002325201-mRNA-1"/>
    </source>
</evidence>
<feature type="domain" description="Collagen IV NC1" evidence="8">
    <location>
        <begin position="1"/>
        <end position="94"/>
    </location>
</feature>
<dbReference type="GO" id="GO:0005201">
    <property type="term" value="F:extracellular matrix structural constituent"/>
    <property type="evidence" value="ECO:0007669"/>
    <property type="project" value="InterPro"/>
</dbReference>
<accession>A0A183L7C9</accession>
<evidence type="ECO:0000256" key="5">
    <source>
        <dbReference type="ARBA" id="ARBA00022869"/>
    </source>
</evidence>
<organism evidence="11">
    <name type="scientific">Schistosoma curassoni</name>
    <dbReference type="NCBI Taxonomy" id="6186"/>
    <lineage>
        <taxon>Eukaryota</taxon>
        <taxon>Metazoa</taxon>
        <taxon>Spiralia</taxon>
        <taxon>Lophotrochozoa</taxon>
        <taxon>Platyhelminthes</taxon>
        <taxon>Trematoda</taxon>
        <taxon>Digenea</taxon>
        <taxon>Strigeidida</taxon>
        <taxon>Schistosomatoidea</taxon>
        <taxon>Schistosomatidae</taxon>
        <taxon>Schistosoma</taxon>
    </lineage>
</organism>
<evidence type="ECO:0000256" key="3">
    <source>
        <dbReference type="ARBA" id="ARBA00022530"/>
    </source>
</evidence>
<name>A0A183L7C9_9TREM</name>
<keyword evidence="2" id="KW-0964">Secreted</keyword>
<gene>
    <name evidence="9" type="ORF">SCUD_LOCUS23249</name>
</gene>
<dbReference type="STRING" id="6186.A0A183L7C9"/>
<keyword evidence="4" id="KW-0677">Repeat</keyword>
<dbReference type="AlphaFoldDB" id="A0A183L7C9"/>
<keyword evidence="10" id="KW-1185">Reference proteome</keyword>
<evidence type="ECO:0000313" key="9">
    <source>
        <dbReference type="EMBL" id="VDP82099.1"/>
    </source>
</evidence>
<evidence type="ECO:0000256" key="6">
    <source>
        <dbReference type="ARBA" id="ARBA00023119"/>
    </source>
</evidence>
<evidence type="ECO:0000256" key="7">
    <source>
        <dbReference type="ARBA" id="ARBA00023157"/>
    </source>
</evidence>
<protein>
    <submittedName>
        <fullName evidence="11">Collagen IV NC1 domain-containing protein</fullName>
    </submittedName>
</protein>
<dbReference type="Gene3D" id="2.170.240.10">
    <property type="entry name" value="Collagen IV, non-collagenous"/>
    <property type="match status" value="1"/>
</dbReference>
<dbReference type="SUPFAM" id="SSF56436">
    <property type="entry name" value="C-type lectin-like"/>
    <property type="match status" value="2"/>
</dbReference>
<dbReference type="InterPro" id="IPR001442">
    <property type="entry name" value="Collagen_IV_NC"/>
</dbReference>
<dbReference type="Proteomes" id="UP000279833">
    <property type="component" value="Unassembled WGS sequence"/>
</dbReference>
<dbReference type="InterPro" id="IPR016187">
    <property type="entry name" value="CTDL_fold"/>
</dbReference>
<dbReference type="GO" id="GO:0005604">
    <property type="term" value="C:basement membrane"/>
    <property type="evidence" value="ECO:0007669"/>
    <property type="project" value="UniProtKB-SubCell"/>
</dbReference>
<dbReference type="GO" id="GO:0005581">
    <property type="term" value="C:collagen trimer"/>
    <property type="evidence" value="ECO:0007669"/>
    <property type="project" value="UniProtKB-KW"/>
</dbReference>
<evidence type="ECO:0000256" key="4">
    <source>
        <dbReference type="ARBA" id="ARBA00022737"/>
    </source>
</evidence>
<evidence type="ECO:0000256" key="2">
    <source>
        <dbReference type="ARBA" id="ARBA00022525"/>
    </source>
</evidence>